<dbReference type="EC" id="2.4.1.-" evidence="13"/>
<protein>
    <recommendedName>
        <fullName evidence="12 13">GPI alpha-1,4-mannosyltransferase I, catalytic subunit</fullName>
        <ecNumber evidence="13">2.4.1.-</ecNumber>
    </recommendedName>
    <alternativeName>
        <fullName evidence="13">GPI mannosyltransferase I</fullName>
    </alternativeName>
</protein>
<feature type="transmembrane region" description="Helical" evidence="13">
    <location>
        <begin position="156"/>
        <end position="179"/>
    </location>
</feature>
<keyword evidence="5 13" id="KW-0328">Glycosyltransferase</keyword>
<dbReference type="GO" id="GO:0051751">
    <property type="term" value="F:alpha-1,4-mannosyltransferase activity"/>
    <property type="evidence" value="ECO:0007669"/>
    <property type="project" value="InterPro"/>
</dbReference>
<evidence type="ECO:0000256" key="14">
    <source>
        <dbReference type="SAM" id="SignalP"/>
    </source>
</evidence>
<comment type="function">
    <text evidence="11 13">Catalytic subunit of the glycosylphosphatidylinositol-mannosyltransferase I complex which catalyzes the transfer of the first mannose, via an alpha-1,4 bond from a dolichol-phosphate-mannose (Dol-P-Man) to the glucosaminyl acyl phosphatidylinositol (GlcN-(acyl)PI) intermediate to generate alpha-D-Man-(1-&gt;4)-alpha-D-GlcN-(1-&gt;6)-(1-radyl,2-acyl-sn-glycero-3-phospho)-2-acyl-inositol and participates in the sixth step of the glycosylphosphatidylinositol-anchor biosynthesis.</text>
</comment>
<reference evidence="16" key="1">
    <citation type="submission" date="2021-02" db="EMBL/GenBank/DDBJ databases">
        <authorList>
            <person name="Nowell W R."/>
        </authorList>
    </citation>
    <scope>NUCLEOTIDE SEQUENCE</scope>
</reference>
<feature type="transmembrane region" description="Helical" evidence="13">
    <location>
        <begin position="294"/>
        <end position="311"/>
    </location>
</feature>
<dbReference type="Proteomes" id="UP000663852">
    <property type="component" value="Unassembled WGS sequence"/>
</dbReference>
<organism evidence="16 17">
    <name type="scientific">Adineta ricciae</name>
    <name type="common">Rotifer</name>
    <dbReference type="NCBI Taxonomy" id="249248"/>
    <lineage>
        <taxon>Eukaryota</taxon>
        <taxon>Metazoa</taxon>
        <taxon>Spiralia</taxon>
        <taxon>Gnathifera</taxon>
        <taxon>Rotifera</taxon>
        <taxon>Eurotatoria</taxon>
        <taxon>Bdelloidea</taxon>
        <taxon>Adinetida</taxon>
        <taxon>Adinetidae</taxon>
        <taxon>Adineta</taxon>
    </lineage>
</organism>
<keyword evidence="4 13" id="KW-0337">GPI-anchor biosynthesis</keyword>
<dbReference type="GO" id="GO:0006506">
    <property type="term" value="P:GPI anchor biosynthetic process"/>
    <property type="evidence" value="ECO:0007669"/>
    <property type="project" value="UniProtKB-UniPathway"/>
</dbReference>
<evidence type="ECO:0000256" key="7">
    <source>
        <dbReference type="ARBA" id="ARBA00022692"/>
    </source>
</evidence>
<comment type="caution">
    <text evidence="16">The sequence shown here is derived from an EMBL/GenBank/DDBJ whole genome shotgun (WGS) entry which is preliminary data.</text>
</comment>
<evidence type="ECO:0000256" key="1">
    <source>
        <dbReference type="ARBA" id="ARBA00004477"/>
    </source>
</evidence>
<sequence>MASLIVHTIVGLLFRLVLIFVGDVYDKDLAGDGPLYTDIDYRVVTDGANHVLHNESPYQRTTYRYTPLLAYLLTPNLLLDENWGKLLFSICDVLVGVFIARILPLQHRKYALLWFYNPMSAIIATRGSYEAIVAATVLATLYNAKQPNERTWLTGILLAFAAHLKIYPVIYSLALYFHIERSLSLHLTFRRFQLVISFVATTILLNVLFYYLYGYEYLHETYLYHIIRRDARHNFSPYFYLTYLSPNHHLLSLITFIPQVLNTLIFSCRLYDQLELCLFALTFSFVTFNKVTTSQYFLWYLIFIPLLLPNLRSIWKTLFICLVAWLGSQGWWLYEAYQLEFQSKNTFVQIWLASILFGFVNVFILCIILCNYRQIKSVHVPPEKTKLEKKND</sequence>
<evidence type="ECO:0000256" key="11">
    <source>
        <dbReference type="ARBA" id="ARBA00093408"/>
    </source>
</evidence>
<feature type="signal peptide" evidence="14">
    <location>
        <begin position="1"/>
        <end position="19"/>
    </location>
</feature>
<name>A0A815TV90_ADIRI</name>
<keyword evidence="14" id="KW-0732">Signal</keyword>
<feature type="transmembrane region" description="Helical" evidence="13">
    <location>
        <begin position="238"/>
        <end position="258"/>
    </location>
</feature>
<feature type="chain" id="PRO_5035687743" description="GPI alpha-1,4-mannosyltransferase I, catalytic subunit" evidence="14">
    <location>
        <begin position="20"/>
        <end position="392"/>
    </location>
</feature>
<keyword evidence="9 13" id="KW-1133">Transmembrane helix</keyword>
<dbReference type="AlphaFoldDB" id="A0A815TV90"/>
<proteinExistence type="inferred from homology"/>
<gene>
    <name evidence="15" type="ORF">EDS130_LOCUS8302</name>
    <name evidence="16" type="ORF">XAT740_LOCUS40047</name>
</gene>
<comment type="similarity">
    <text evidence="3 13">Belongs to the PIGM family.</text>
</comment>
<feature type="transmembrane region" description="Helical" evidence="13">
    <location>
        <begin position="83"/>
        <end position="103"/>
    </location>
</feature>
<feature type="transmembrane region" description="Helical" evidence="13">
    <location>
        <begin position="191"/>
        <end position="213"/>
    </location>
</feature>
<dbReference type="UniPathway" id="UPA00196"/>
<evidence type="ECO:0000256" key="2">
    <source>
        <dbReference type="ARBA" id="ARBA00004687"/>
    </source>
</evidence>
<evidence type="ECO:0000256" key="3">
    <source>
        <dbReference type="ARBA" id="ARBA00011071"/>
    </source>
</evidence>
<dbReference type="PANTHER" id="PTHR12886:SF0">
    <property type="entry name" value="GPI MANNOSYLTRANSFERASE 1"/>
    <property type="match status" value="1"/>
</dbReference>
<evidence type="ECO:0000256" key="13">
    <source>
        <dbReference type="RuleBase" id="RU365064"/>
    </source>
</evidence>
<evidence type="ECO:0000256" key="8">
    <source>
        <dbReference type="ARBA" id="ARBA00022824"/>
    </source>
</evidence>
<keyword evidence="10 13" id="KW-0472">Membrane</keyword>
<dbReference type="PANTHER" id="PTHR12886">
    <property type="entry name" value="PIG-M MANNOSYLTRANSFERASE"/>
    <property type="match status" value="1"/>
</dbReference>
<keyword evidence="8 13" id="KW-0256">Endoplasmic reticulum</keyword>
<feature type="transmembrane region" description="Helical" evidence="13">
    <location>
        <begin position="346"/>
        <end position="370"/>
    </location>
</feature>
<dbReference type="EMBL" id="CAJNOJ010000026">
    <property type="protein sequence ID" value="CAF0871253.1"/>
    <property type="molecule type" value="Genomic_DNA"/>
</dbReference>
<evidence type="ECO:0000256" key="12">
    <source>
        <dbReference type="ARBA" id="ARBA00093608"/>
    </source>
</evidence>
<keyword evidence="7 13" id="KW-0812">Transmembrane</keyword>
<evidence type="ECO:0000313" key="17">
    <source>
        <dbReference type="Proteomes" id="UP000663828"/>
    </source>
</evidence>
<dbReference type="GO" id="GO:1990529">
    <property type="term" value="C:glycosylphosphatidylinositol-mannosyltransferase I complex"/>
    <property type="evidence" value="ECO:0007669"/>
    <property type="project" value="TreeGrafter"/>
</dbReference>
<dbReference type="OrthoDB" id="3821113at2759"/>
<keyword evidence="6 13" id="KW-0808">Transferase</keyword>
<comment type="subcellular location">
    <subcellularLocation>
        <location evidence="1 13">Endoplasmic reticulum membrane</location>
        <topology evidence="1 13">Multi-pass membrane protein</topology>
    </subcellularLocation>
</comment>
<accession>A0A815TV90</accession>
<evidence type="ECO:0000256" key="5">
    <source>
        <dbReference type="ARBA" id="ARBA00022676"/>
    </source>
</evidence>
<dbReference type="Pfam" id="PF05007">
    <property type="entry name" value="Mannosyl_trans"/>
    <property type="match status" value="1"/>
</dbReference>
<evidence type="ECO:0000313" key="16">
    <source>
        <dbReference type="EMBL" id="CAF1507953.1"/>
    </source>
</evidence>
<evidence type="ECO:0000256" key="6">
    <source>
        <dbReference type="ARBA" id="ARBA00022679"/>
    </source>
</evidence>
<dbReference type="GO" id="GO:0005789">
    <property type="term" value="C:endoplasmic reticulum membrane"/>
    <property type="evidence" value="ECO:0007669"/>
    <property type="project" value="UniProtKB-SubCell"/>
</dbReference>
<dbReference type="GO" id="GO:0004376">
    <property type="term" value="F:GPI mannosyltransferase activity"/>
    <property type="evidence" value="ECO:0007669"/>
    <property type="project" value="InterPro"/>
</dbReference>
<evidence type="ECO:0000256" key="4">
    <source>
        <dbReference type="ARBA" id="ARBA00022502"/>
    </source>
</evidence>
<dbReference type="EMBL" id="CAJNOR010004510">
    <property type="protein sequence ID" value="CAF1507953.1"/>
    <property type="molecule type" value="Genomic_DNA"/>
</dbReference>
<evidence type="ECO:0000256" key="10">
    <source>
        <dbReference type="ARBA" id="ARBA00023136"/>
    </source>
</evidence>
<comment type="pathway">
    <text evidence="2 13">Glycolipid biosynthesis; glycosylphosphatidylinositol-anchor biosynthesis.</text>
</comment>
<evidence type="ECO:0000256" key="9">
    <source>
        <dbReference type="ARBA" id="ARBA00022989"/>
    </source>
</evidence>
<feature type="transmembrane region" description="Helical" evidence="13">
    <location>
        <begin position="123"/>
        <end position="144"/>
    </location>
</feature>
<evidence type="ECO:0000313" key="15">
    <source>
        <dbReference type="EMBL" id="CAF0871253.1"/>
    </source>
</evidence>
<keyword evidence="17" id="KW-1185">Reference proteome</keyword>
<feature type="transmembrane region" description="Helical" evidence="13">
    <location>
        <begin position="318"/>
        <end position="334"/>
    </location>
</feature>
<dbReference type="Proteomes" id="UP000663828">
    <property type="component" value="Unassembled WGS sequence"/>
</dbReference>
<dbReference type="InterPro" id="IPR007704">
    <property type="entry name" value="PIG-M"/>
</dbReference>